<organism evidence="4 5">
    <name type="scientific">Halorubrum sodomense</name>
    <dbReference type="NCBI Taxonomy" id="35743"/>
    <lineage>
        <taxon>Archaea</taxon>
        <taxon>Methanobacteriati</taxon>
        <taxon>Methanobacteriota</taxon>
        <taxon>Stenosarchaea group</taxon>
        <taxon>Halobacteria</taxon>
        <taxon>Halobacteriales</taxon>
        <taxon>Haloferacaceae</taxon>
        <taxon>Halorubrum</taxon>
    </lineage>
</organism>
<sequence>MERVSIDEVEPNAVGSDVDRRGLSEPLGATDVAVNHYRLDPGERFSGGLHAHMDQEELFVVVEGEATFETPDEPVTVGAGEAVRFAPGEFQSGKNDGDEPVVALALGAPRESEDVRIPQKCPACGHEDMRAIPGDDGFDLRCPECDAELEG</sequence>
<feature type="region of interest" description="Disordered" evidence="2">
    <location>
        <begin position="1"/>
        <end position="24"/>
    </location>
</feature>
<name>A0A1I6FM92_HALSD</name>
<protein>
    <submittedName>
        <fullName evidence="4">Cupin domain-containing protein</fullName>
    </submittedName>
</protein>
<dbReference type="AlphaFoldDB" id="A0A1I6FM92"/>
<dbReference type="InterPro" id="IPR014710">
    <property type="entry name" value="RmlC-like_jellyroll"/>
</dbReference>
<evidence type="ECO:0000256" key="1">
    <source>
        <dbReference type="ARBA" id="ARBA00022723"/>
    </source>
</evidence>
<dbReference type="GO" id="GO:0046872">
    <property type="term" value="F:metal ion binding"/>
    <property type="evidence" value="ECO:0007669"/>
    <property type="project" value="UniProtKB-KW"/>
</dbReference>
<dbReference type="STRING" id="35743.SAMN04487937_0811"/>
<evidence type="ECO:0000256" key="2">
    <source>
        <dbReference type="SAM" id="MobiDB-lite"/>
    </source>
</evidence>
<dbReference type="InterPro" id="IPR013096">
    <property type="entry name" value="Cupin_2"/>
</dbReference>
<dbReference type="InterPro" id="IPR051610">
    <property type="entry name" value="GPI/OXD"/>
</dbReference>
<dbReference type="PANTHER" id="PTHR35848">
    <property type="entry name" value="OXALATE-BINDING PROTEIN"/>
    <property type="match status" value="1"/>
</dbReference>
<dbReference type="Proteomes" id="UP000198932">
    <property type="component" value="Unassembled WGS sequence"/>
</dbReference>
<evidence type="ECO:0000259" key="3">
    <source>
        <dbReference type="Pfam" id="PF07883"/>
    </source>
</evidence>
<proteinExistence type="predicted"/>
<dbReference type="PANTHER" id="PTHR35848:SF9">
    <property type="entry name" value="SLL1358 PROTEIN"/>
    <property type="match status" value="1"/>
</dbReference>
<dbReference type="SUPFAM" id="SSF51182">
    <property type="entry name" value="RmlC-like cupins"/>
    <property type="match status" value="1"/>
</dbReference>
<gene>
    <name evidence="4" type="ORF">SAMN04487937_0811</name>
</gene>
<accession>A0A1I6FM92</accession>
<evidence type="ECO:0000313" key="4">
    <source>
        <dbReference type="EMBL" id="SFR30974.1"/>
    </source>
</evidence>
<feature type="domain" description="Cupin type-2" evidence="3">
    <location>
        <begin position="36"/>
        <end position="105"/>
    </location>
</feature>
<dbReference type="RefSeq" id="WP_092920280.1">
    <property type="nucleotide sequence ID" value="NZ_FOYN01000001.1"/>
</dbReference>
<keyword evidence="5" id="KW-1185">Reference proteome</keyword>
<reference evidence="5" key="1">
    <citation type="submission" date="2016-10" db="EMBL/GenBank/DDBJ databases">
        <authorList>
            <person name="Varghese N."/>
            <person name="Submissions S."/>
        </authorList>
    </citation>
    <scope>NUCLEOTIDE SEQUENCE [LARGE SCALE GENOMIC DNA]</scope>
    <source>
        <strain evidence="5">RD 26</strain>
    </source>
</reference>
<dbReference type="Gene3D" id="2.60.120.10">
    <property type="entry name" value="Jelly Rolls"/>
    <property type="match status" value="1"/>
</dbReference>
<dbReference type="InterPro" id="IPR011051">
    <property type="entry name" value="RmlC_Cupin_sf"/>
</dbReference>
<evidence type="ECO:0000313" key="5">
    <source>
        <dbReference type="Proteomes" id="UP000198932"/>
    </source>
</evidence>
<keyword evidence="1" id="KW-0479">Metal-binding</keyword>
<dbReference type="OrthoDB" id="190812at2157"/>
<dbReference type="EMBL" id="FOYN01000001">
    <property type="protein sequence ID" value="SFR30974.1"/>
    <property type="molecule type" value="Genomic_DNA"/>
</dbReference>
<dbReference type="Pfam" id="PF07883">
    <property type="entry name" value="Cupin_2"/>
    <property type="match status" value="1"/>
</dbReference>